<keyword evidence="1" id="KW-0812">Transmembrane</keyword>
<feature type="transmembrane region" description="Helical" evidence="1">
    <location>
        <begin position="88"/>
        <end position="107"/>
    </location>
</feature>
<feature type="transmembrane region" description="Helical" evidence="1">
    <location>
        <begin position="36"/>
        <end position="57"/>
    </location>
</feature>
<proteinExistence type="predicted"/>
<dbReference type="RefSeq" id="WP_186887454.1">
    <property type="nucleotide sequence ID" value="NZ_JACONZ010000002.1"/>
</dbReference>
<name>A0A923I8I6_9FIRM</name>
<protein>
    <submittedName>
        <fullName evidence="2">Uncharacterized protein</fullName>
    </submittedName>
</protein>
<feature type="transmembrane region" description="Helical" evidence="1">
    <location>
        <begin position="64"/>
        <end position="82"/>
    </location>
</feature>
<dbReference type="AlphaFoldDB" id="A0A923I8I6"/>
<comment type="caution">
    <text evidence="2">The sequence shown here is derived from an EMBL/GenBank/DDBJ whole genome shotgun (WGS) entry which is preliminary data.</text>
</comment>
<dbReference type="EMBL" id="JACONZ010000002">
    <property type="protein sequence ID" value="MBC5581084.1"/>
    <property type="molecule type" value="Genomic_DNA"/>
</dbReference>
<dbReference type="Proteomes" id="UP000659630">
    <property type="component" value="Unassembled WGS sequence"/>
</dbReference>
<evidence type="ECO:0000313" key="2">
    <source>
        <dbReference type="EMBL" id="MBC5581084.1"/>
    </source>
</evidence>
<evidence type="ECO:0000256" key="1">
    <source>
        <dbReference type="SAM" id="Phobius"/>
    </source>
</evidence>
<keyword evidence="1" id="KW-1133">Transmembrane helix</keyword>
<accession>A0A923I8I6</accession>
<reference evidence="2" key="1">
    <citation type="submission" date="2020-08" db="EMBL/GenBank/DDBJ databases">
        <title>Genome public.</title>
        <authorList>
            <person name="Liu C."/>
            <person name="Sun Q."/>
        </authorList>
    </citation>
    <scope>NUCLEOTIDE SEQUENCE</scope>
    <source>
        <strain evidence="2">BX8</strain>
    </source>
</reference>
<keyword evidence="3" id="KW-1185">Reference proteome</keyword>
<evidence type="ECO:0000313" key="3">
    <source>
        <dbReference type="Proteomes" id="UP000659630"/>
    </source>
</evidence>
<sequence>MNKKEALLALGLGLILFAGVPALARALLPPGAGMAFSMFFLLVLHPAFFLAAGVFCGWQASRRWALPALLTALFAAGYGLVLQMREPFYPLLYLALSYAALAAAAFCRKKRRDGMGRES</sequence>
<gene>
    <name evidence="2" type="ORF">H8S23_06160</name>
</gene>
<organism evidence="2 3">
    <name type="scientific">Anaerofilum hominis</name>
    <dbReference type="NCBI Taxonomy" id="2763016"/>
    <lineage>
        <taxon>Bacteria</taxon>
        <taxon>Bacillati</taxon>
        <taxon>Bacillota</taxon>
        <taxon>Clostridia</taxon>
        <taxon>Eubacteriales</taxon>
        <taxon>Oscillospiraceae</taxon>
        <taxon>Anaerofilum</taxon>
    </lineage>
</organism>
<keyword evidence="1" id="KW-0472">Membrane</keyword>